<reference evidence="3" key="1">
    <citation type="submission" date="2022-10" db="EMBL/GenBank/DDBJ databases">
        <title>Tapping the CABI collections for fungal endophytes: first genome assemblies for Collariella, Neodidymelliopsis, Ascochyta clinopodiicola, Didymella pomorum, Didymosphaeria variabile, Neocosmospora piperis and Neocucurbitaria cava.</title>
        <authorList>
            <person name="Hill R."/>
        </authorList>
    </citation>
    <scope>NUCLEOTIDE SEQUENCE</scope>
    <source>
        <strain evidence="3">IMI 355082</strain>
    </source>
</reference>
<keyword evidence="4" id="KW-1185">Reference proteome</keyword>
<dbReference type="PROSITE" id="PS50003">
    <property type="entry name" value="PH_DOMAIN"/>
    <property type="match status" value="1"/>
</dbReference>
<organism evidence="3 4">
    <name type="scientific">Gnomoniopsis smithogilvyi</name>
    <dbReference type="NCBI Taxonomy" id="1191159"/>
    <lineage>
        <taxon>Eukaryota</taxon>
        <taxon>Fungi</taxon>
        <taxon>Dikarya</taxon>
        <taxon>Ascomycota</taxon>
        <taxon>Pezizomycotina</taxon>
        <taxon>Sordariomycetes</taxon>
        <taxon>Sordariomycetidae</taxon>
        <taxon>Diaporthales</taxon>
        <taxon>Gnomoniaceae</taxon>
        <taxon>Gnomoniopsis</taxon>
    </lineage>
</organism>
<feature type="compositionally biased region" description="Gly residues" evidence="1">
    <location>
        <begin position="803"/>
        <end position="823"/>
    </location>
</feature>
<feature type="compositionally biased region" description="Low complexity" evidence="1">
    <location>
        <begin position="1502"/>
        <end position="1516"/>
    </location>
</feature>
<feature type="region of interest" description="Disordered" evidence="1">
    <location>
        <begin position="1311"/>
        <end position="1523"/>
    </location>
</feature>
<dbReference type="FunFam" id="2.30.29.30:FF:000203">
    <property type="entry name" value="PH domain-containing protein"/>
    <property type="match status" value="1"/>
</dbReference>
<feature type="region of interest" description="Disordered" evidence="1">
    <location>
        <begin position="748"/>
        <end position="1095"/>
    </location>
</feature>
<name>A0A9W8YZ45_9PEZI</name>
<feature type="compositionally biased region" description="Low complexity" evidence="1">
    <location>
        <begin position="1379"/>
        <end position="1400"/>
    </location>
</feature>
<feature type="compositionally biased region" description="Basic and acidic residues" evidence="1">
    <location>
        <begin position="956"/>
        <end position="968"/>
    </location>
</feature>
<feature type="compositionally biased region" description="Pro residues" evidence="1">
    <location>
        <begin position="825"/>
        <end position="842"/>
    </location>
</feature>
<comment type="caution">
    <text evidence="3">The sequence shown here is derived from an EMBL/GenBank/DDBJ whole genome shotgun (WGS) entry which is preliminary data.</text>
</comment>
<proteinExistence type="predicted"/>
<sequence>MGRSRVLSFMSQLSGHSKDSPGSSPPHDNPFQAPAHRNTTPISLQTSVPPLHHFGSDSPIDTPIANSPIDVTKGRNRSNSGRPLSIVQTFQPPVMDVGDDTIPELQPIFTFLNSHSNKLYQEGYFLKLDDQNTHGRPNPDRTWTECFAQLVGTVLSLWDAAELDAAGEDGEVLPKFINLTDASIKMIESLPTRSNDEQPLQNILSISTAGRNRYLLHFNSHHSLLQWTAGIRLSMFEHSTLQEAYTGALIAGKGKTVNNINVIMDRAKFKTEAWVRVRFGAGVPWRRCWCVITPPDEKEYQKLQKELRKKSPYDHSKPPLLKGDIKFYDTKKDGKKQKKARPIASITDAFSCYAIYPQAKSLIDASTLIKIEGNITIHSEPPSSTEGFIFIMPEVPPAVTGFEMLLRFLFPTWDTFGLYGRPGRLVASVLDPRSLMFAMPKHRRYGYLEILDVTTLILAEGSSAWAERDWKKKLKELTGQRMNATEDKPMTQGRSESRRSKRISIGPSPPNGGTRARVGFTEAAPATRTSRSFSLGTPGPRTDSAPPGDRIRPSNVMADVKGHQRNSSDTGARPNGLDGFAPHLNDERNAASTPSRGQTPVRFANDLASTPERVSSEDDYSGSTPPIQELQDMHKLASPEPVQAPPAFAHARTARPQRPERAYHSPELRRATSRLSMATLQQLGMALDTNTDPALMEGNAERHSGEDSTNSTSGQTDPRDQAVLTNANAYPVGMSANVNGSRQALTPAINMAPPRSPGLPPPQMNLEQKRSMSPMNQPQGQPGHHQGDGRRPPGANPYPPGAPQGGRGQYPPGGQGNYGGRGGAPTPPPHGPQASRGPPPPGYGRGRGAPPPGPYGEERRPSPGPMGPPNSYQPYQGAGNTGPPPNSRKTPPPGVQRKALPTLQTRSPSIQRKPLPQRNDSLQSATSSSAGSGPAPNNQRDPILDEAAFQMIDSPEVQRPHDYYDQPRQRQRQMTMRSEASSNYDDASTASPDYASTRKSSETQESMERPRAGVLKTVGDKAASDAGSHVEMPDVDFGPTLNLAHPRNQGRGPWAAPNPPATQPIRPYSPGGARKPTVMTPSANITPSAGEIGHYRSDSEDTLKRRSVAWQPGVAIGGGGQGALTPEEFVQQRAAAASNPQYTHKRTPSGNTLAQMGSPNLKRSGSQDYLTRRHSRSTSAELLQRRNSQDSTYLLGANGTGAVSSTLSAREQEQVARATGTPLIGLATSSGAAPQGQGPGLVGAIEAREREKAQMKGYNSQTVQHAITQRQQQQQYAQQQQHYAQQQMYGGVANMSVGNLSNMGVGPPAPSTYGGSMGMQSMAMGRGNGFPSPGPSRAATLSPPPVGMPGGMGPMNHMGPRAQSPGPRFMSPPPMHGAGQYPPQSPGFGQPSPGFGQPSPGFGGPSPGYGQPSPAYGQPMRQQSPGPGMPMRMNSPGPSAGPMRMASPGPGNGPMRMASPGPGLGQMRMASPGPGRMASPGPGQGFNRQVQVPPPGQFAMQPGTPGAPGTPRGPMPHYQGQAF</sequence>
<feature type="compositionally biased region" description="Basic and acidic residues" evidence="1">
    <location>
        <begin position="999"/>
        <end position="1011"/>
    </location>
</feature>
<evidence type="ECO:0000256" key="1">
    <source>
        <dbReference type="SAM" id="MobiDB-lite"/>
    </source>
</evidence>
<dbReference type="Proteomes" id="UP001140453">
    <property type="component" value="Unassembled WGS sequence"/>
</dbReference>
<feature type="compositionally biased region" description="Polar residues" evidence="1">
    <location>
        <begin position="707"/>
        <end position="716"/>
    </location>
</feature>
<feature type="compositionally biased region" description="Pro residues" evidence="1">
    <location>
        <begin position="882"/>
        <end position="894"/>
    </location>
</feature>
<feature type="compositionally biased region" description="Basic and acidic residues" evidence="1">
    <location>
        <begin position="477"/>
        <end position="489"/>
    </location>
</feature>
<feature type="domain" description="PH" evidence="2">
    <location>
        <begin position="118"/>
        <end position="236"/>
    </location>
</feature>
<dbReference type="EMBL" id="JAPEVB010000002">
    <property type="protein sequence ID" value="KAJ4394143.1"/>
    <property type="molecule type" value="Genomic_DNA"/>
</dbReference>
<feature type="compositionally biased region" description="Basic and acidic residues" evidence="1">
    <location>
        <begin position="657"/>
        <end position="670"/>
    </location>
</feature>
<dbReference type="Pfam" id="PF00169">
    <property type="entry name" value="PH"/>
    <property type="match status" value="1"/>
</dbReference>
<feature type="compositionally biased region" description="Pro residues" evidence="1">
    <location>
        <begin position="754"/>
        <end position="763"/>
    </location>
</feature>
<feature type="compositionally biased region" description="Polar residues" evidence="1">
    <location>
        <begin position="978"/>
        <end position="991"/>
    </location>
</feature>
<feature type="region of interest" description="Disordered" evidence="1">
    <location>
        <begin position="1"/>
        <end position="84"/>
    </location>
</feature>
<accession>A0A9W8YZ45</accession>
<evidence type="ECO:0000313" key="3">
    <source>
        <dbReference type="EMBL" id="KAJ4394143.1"/>
    </source>
</evidence>
<evidence type="ECO:0000313" key="4">
    <source>
        <dbReference type="Proteomes" id="UP001140453"/>
    </source>
</evidence>
<dbReference type="Gene3D" id="2.30.29.30">
    <property type="entry name" value="Pleckstrin-homology domain (PH domain)/Phosphotyrosine-binding domain (PTB)"/>
    <property type="match status" value="1"/>
</dbReference>
<feature type="compositionally biased region" description="Low complexity" evidence="1">
    <location>
        <begin position="1408"/>
        <end position="1419"/>
    </location>
</feature>
<feature type="compositionally biased region" description="Polar residues" evidence="1">
    <location>
        <begin position="1138"/>
        <end position="1169"/>
    </location>
</feature>
<dbReference type="SUPFAM" id="SSF50729">
    <property type="entry name" value="PH domain-like"/>
    <property type="match status" value="1"/>
</dbReference>
<feature type="compositionally biased region" description="Polar residues" evidence="1">
    <location>
        <begin position="37"/>
        <end position="48"/>
    </location>
</feature>
<feature type="compositionally biased region" description="Low complexity" evidence="1">
    <location>
        <begin position="927"/>
        <end position="938"/>
    </location>
</feature>
<evidence type="ECO:0000259" key="2">
    <source>
        <dbReference type="PROSITE" id="PS50003"/>
    </source>
</evidence>
<feature type="region of interest" description="Disordered" evidence="1">
    <location>
        <begin position="477"/>
        <end position="627"/>
    </location>
</feature>
<feature type="region of interest" description="Disordered" evidence="1">
    <location>
        <begin position="691"/>
        <end position="719"/>
    </location>
</feature>
<dbReference type="OrthoDB" id="5563754at2759"/>
<feature type="region of interest" description="Disordered" evidence="1">
    <location>
        <begin position="1133"/>
        <end position="1193"/>
    </location>
</feature>
<dbReference type="Pfam" id="PF25381">
    <property type="entry name" value="PH_26"/>
    <property type="match status" value="1"/>
</dbReference>
<gene>
    <name evidence="3" type="ORF">N0V93_003360</name>
</gene>
<dbReference type="InterPro" id="IPR011993">
    <property type="entry name" value="PH-like_dom_sf"/>
</dbReference>
<dbReference type="InterPro" id="IPR001849">
    <property type="entry name" value="PH_domain"/>
</dbReference>
<feature type="region of interest" description="Disordered" evidence="1">
    <location>
        <begin position="650"/>
        <end position="670"/>
    </location>
</feature>
<dbReference type="SMART" id="SM00233">
    <property type="entry name" value="PH"/>
    <property type="match status" value="1"/>
</dbReference>
<protein>
    <recommendedName>
        <fullName evidence="2">PH domain-containing protein</fullName>
    </recommendedName>
</protein>
<dbReference type="InterPro" id="IPR058155">
    <property type="entry name" value="Skg3/CAF120-like_PH"/>
</dbReference>